<dbReference type="SUPFAM" id="SSF48452">
    <property type="entry name" value="TPR-like"/>
    <property type="match status" value="1"/>
</dbReference>
<dbReference type="PANTHER" id="PTHR47642">
    <property type="entry name" value="ATP-DEPENDENT DNA HELICASE"/>
    <property type="match status" value="1"/>
</dbReference>
<name>A0A9R1C9M0_9BACT</name>
<dbReference type="InterPro" id="IPR010285">
    <property type="entry name" value="DNA_helicase_pif1-like_DEAD"/>
</dbReference>
<keyword evidence="5" id="KW-1185">Reference proteome</keyword>
<feature type="domain" description="DNA helicase Pif1-like DEAD-box helicase" evidence="3">
    <location>
        <begin position="24"/>
        <end position="204"/>
    </location>
</feature>
<dbReference type="PROSITE" id="PS50005">
    <property type="entry name" value="TPR"/>
    <property type="match status" value="1"/>
</dbReference>
<dbReference type="GeneID" id="72467409"/>
<evidence type="ECO:0000256" key="1">
    <source>
        <dbReference type="PROSITE-ProRule" id="PRU00339"/>
    </source>
</evidence>
<sequence length="581" mass="66884">MDEKENIDLSNPELQNALQIVQFTRNSLFLTGKAGTGKSTFLRYIASTTKKKHIILAPTGIAAINAGGSTLHSFFKLPFHPLLPTDTRYSVRHLRDMLKYNSEKIKLIREVELIIIDEVSMVRADIIDFIDKVLRVYCRNMREPFGGKQMLFVGDIYQLEPVLREDDRALLHPFYPSAYFFDAHIFRSFQLVSIELKKVYRQSDPAFISILDDIRTNNATDADLRRLNERVGKDDEADGGLPITLSTRRDTVDYINQRELDKLEGDPFISKGQVKGEFPESSMPTPLELELKPGCHVMFIKNDMAHRWVNGTLGVVSAIDAEGGIVSVVAENGNEYDVERDMWENVRYRFNETEKKIEEEQVGTYVQFPLRLAWAITVHKSQGLTFRRVKIDFTGGAFAGGQAYVALSRCTSLEGITLKEPIRRTDIFVRQEVVRFARQYNDGTIINKALRQSKADKEYYDAVKAFDRGDFEECLRSFFLAIHSRYDIEKPAARRFIRRKLQIINDLRTENEQLREREAERMKYLKKLSTEYVVMGKECEKAGMNDAAVGNYRKALDLCPDNPQAKRRLSRLEKPSKKKKK</sequence>
<feature type="coiled-coil region" evidence="2">
    <location>
        <begin position="497"/>
        <end position="527"/>
    </location>
</feature>
<organism evidence="4 5">
    <name type="scientific">Prevotella lacticifex</name>
    <dbReference type="NCBI Taxonomy" id="2854755"/>
    <lineage>
        <taxon>Bacteria</taxon>
        <taxon>Pseudomonadati</taxon>
        <taxon>Bacteroidota</taxon>
        <taxon>Bacteroidia</taxon>
        <taxon>Bacteroidales</taxon>
        <taxon>Prevotellaceae</taxon>
        <taxon>Prevotella</taxon>
    </lineage>
</organism>
<reference evidence="4" key="1">
    <citation type="journal article" date="2022" name="Int. J. Syst. Evol. Microbiol.">
        <title>Prevotella lacticifex sp. nov., isolated from the rumen of cows.</title>
        <authorList>
            <person name="Shinkai T."/>
            <person name="Ikeyama N."/>
            <person name="Kumagai M."/>
            <person name="Ohmori H."/>
            <person name="Sakamoto M."/>
            <person name="Ohkuma M."/>
            <person name="Mitsumori M."/>
        </authorList>
    </citation>
    <scope>NUCLEOTIDE SEQUENCE</scope>
    <source>
        <strain evidence="4">R5076</strain>
    </source>
</reference>
<keyword evidence="1" id="KW-0802">TPR repeat</keyword>
<evidence type="ECO:0000313" key="5">
    <source>
        <dbReference type="Proteomes" id="UP000825483"/>
    </source>
</evidence>
<keyword evidence="2" id="KW-0175">Coiled coil</keyword>
<dbReference type="InterPro" id="IPR051055">
    <property type="entry name" value="PIF1_helicase"/>
</dbReference>
<dbReference type="InterPro" id="IPR011990">
    <property type="entry name" value="TPR-like_helical_dom_sf"/>
</dbReference>
<proteinExistence type="predicted"/>
<dbReference type="RefSeq" id="WP_223926204.1">
    <property type="nucleotide sequence ID" value="NZ_BPTU01000001.1"/>
</dbReference>
<dbReference type="CDD" id="cd18809">
    <property type="entry name" value="SF1_C_RecD"/>
    <property type="match status" value="1"/>
</dbReference>
<dbReference type="GO" id="GO:0003678">
    <property type="term" value="F:DNA helicase activity"/>
    <property type="evidence" value="ECO:0007669"/>
    <property type="project" value="InterPro"/>
</dbReference>
<accession>A0A9R1C9M0</accession>
<dbReference type="Gene3D" id="3.40.50.300">
    <property type="entry name" value="P-loop containing nucleotide triphosphate hydrolases"/>
    <property type="match status" value="1"/>
</dbReference>
<dbReference type="Pfam" id="PF05970">
    <property type="entry name" value="PIF1"/>
    <property type="match status" value="1"/>
</dbReference>
<keyword evidence="4" id="KW-0378">Hydrolase</keyword>
<dbReference type="GO" id="GO:0000723">
    <property type="term" value="P:telomere maintenance"/>
    <property type="evidence" value="ECO:0007669"/>
    <property type="project" value="InterPro"/>
</dbReference>
<evidence type="ECO:0000256" key="2">
    <source>
        <dbReference type="SAM" id="Coils"/>
    </source>
</evidence>
<dbReference type="SUPFAM" id="SSF52540">
    <property type="entry name" value="P-loop containing nucleoside triphosphate hydrolases"/>
    <property type="match status" value="2"/>
</dbReference>
<feature type="repeat" description="TPR" evidence="1">
    <location>
        <begin position="529"/>
        <end position="562"/>
    </location>
</feature>
<keyword evidence="4" id="KW-0067">ATP-binding</keyword>
<dbReference type="InterPro" id="IPR027417">
    <property type="entry name" value="P-loop_NTPase"/>
</dbReference>
<dbReference type="Gene3D" id="1.25.40.10">
    <property type="entry name" value="Tetratricopeptide repeat domain"/>
    <property type="match status" value="1"/>
</dbReference>
<dbReference type="GO" id="GO:0006281">
    <property type="term" value="P:DNA repair"/>
    <property type="evidence" value="ECO:0007669"/>
    <property type="project" value="InterPro"/>
</dbReference>
<dbReference type="PANTHER" id="PTHR47642:SF7">
    <property type="entry name" value="ATP-DEPENDENT DNA HELICASE PIF1"/>
    <property type="match status" value="1"/>
</dbReference>
<dbReference type="FunFam" id="3.40.50.300:FF:001498">
    <property type="entry name" value="ATP-dependent DNA helicase"/>
    <property type="match status" value="1"/>
</dbReference>
<evidence type="ECO:0000313" key="4">
    <source>
        <dbReference type="EMBL" id="GJG58555.1"/>
    </source>
</evidence>
<dbReference type="InterPro" id="IPR019734">
    <property type="entry name" value="TPR_rpt"/>
</dbReference>
<gene>
    <name evidence="4" type="ORF">PRLR5076_14060</name>
</gene>
<dbReference type="AlphaFoldDB" id="A0A9R1C9M0"/>
<dbReference type="Proteomes" id="UP000825483">
    <property type="component" value="Unassembled WGS sequence"/>
</dbReference>
<keyword evidence="4" id="KW-0347">Helicase</keyword>
<protein>
    <submittedName>
        <fullName evidence="4">Helicase</fullName>
    </submittedName>
</protein>
<dbReference type="EMBL" id="BPUB01000001">
    <property type="protein sequence ID" value="GJG58555.1"/>
    <property type="molecule type" value="Genomic_DNA"/>
</dbReference>
<evidence type="ECO:0000259" key="3">
    <source>
        <dbReference type="Pfam" id="PF05970"/>
    </source>
</evidence>
<comment type="caution">
    <text evidence="4">The sequence shown here is derived from an EMBL/GenBank/DDBJ whole genome shotgun (WGS) entry which is preliminary data.</text>
</comment>
<keyword evidence="4" id="KW-0547">Nucleotide-binding</keyword>